<evidence type="ECO:0000313" key="3">
    <source>
        <dbReference type="Proteomes" id="UP000540685"/>
    </source>
</evidence>
<organism evidence="2 3">
    <name type="scientific">Streptosporangium becharense</name>
    <dbReference type="NCBI Taxonomy" id="1816182"/>
    <lineage>
        <taxon>Bacteria</taxon>
        <taxon>Bacillati</taxon>
        <taxon>Actinomycetota</taxon>
        <taxon>Actinomycetes</taxon>
        <taxon>Streptosporangiales</taxon>
        <taxon>Streptosporangiaceae</taxon>
        <taxon>Streptosporangium</taxon>
    </lineage>
</organism>
<dbReference type="SUPFAM" id="SSF63817">
    <property type="entry name" value="Sortase"/>
    <property type="match status" value="1"/>
</dbReference>
<accession>A0A7W9MJ74</accession>
<dbReference type="Pfam" id="PF04203">
    <property type="entry name" value="Sortase"/>
    <property type="match status" value="1"/>
</dbReference>
<dbReference type="Proteomes" id="UP000540685">
    <property type="component" value="Unassembled WGS sequence"/>
</dbReference>
<proteinExistence type="predicted"/>
<evidence type="ECO:0000256" key="1">
    <source>
        <dbReference type="ARBA" id="ARBA00022801"/>
    </source>
</evidence>
<dbReference type="GO" id="GO:0016787">
    <property type="term" value="F:hydrolase activity"/>
    <property type="evidence" value="ECO:0007669"/>
    <property type="project" value="UniProtKB-KW"/>
</dbReference>
<dbReference type="AlphaFoldDB" id="A0A7W9MJ74"/>
<dbReference type="Gene3D" id="2.40.260.10">
    <property type="entry name" value="Sortase"/>
    <property type="match status" value="1"/>
</dbReference>
<dbReference type="InterPro" id="IPR023365">
    <property type="entry name" value="Sortase_dom-sf"/>
</dbReference>
<keyword evidence="3" id="KW-1185">Reference proteome</keyword>
<evidence type="ECO:0000313" key="2">
    <source>
        <dbReference type="EMBL" id="MBB5822283.1"/>
    </source>
</evidence>
<sequence>MAIVVPRAGVNAPVMPVGSELDGKVEVPPLHRANLAGWDRMGPAPGENGAAVVIGHLDTKTGPAVFARLSQVRRGDTVAVLREDETVVVFRVSAVQQVRKTAFPVKKVYRSPPYPVIRVVTCGGRYDFERHSYDDNLIVYGDFAGLYRSFDFLPDGRDD</sequence>
<dbReference type="InterPro" id="IPR005754">
    <property type="entry name" value="Sortase"/>
</dbReference>
<dbReference type="InterPro" id="IPR042001">
    <property type="entry name" value="Sortase_F"/>
</dbReference>
<keyword evidence="1" id="KW-0378">Hydrolase</keyword>
<protein>
    <submittedName>
        <fullName evidence="2">Sortase (Surface protein transpeptidase)</fullName>
    </submittedName>
</protein>
<reference evidence="2 3" key="1">
    <citation type="submission" date="2020-08" db="EMBL/GenBank/DDBJ databases">
        <title>Sequencing the genomes of 1000 actinobacteria strains.</title>
        <authorList>
            <person name="Klenk H.-P."/>
        </authorList>
    </citation>
    <scope>NUCLEOTIDE SEQUENCE [LARGE SCALE GENOMIC DNA]</scope>
    <source>
        <strain evidence="2 3">DSM 46887</strain>
    </source>
</reference>
<dbReference type="NCBIfam" id="NF033748">
    <property type="entry name" value="class_F_sortase"/>
    <property type="match status" value="1"/>
</dbReference>
<comment type="caution">
    <text evidence="2">The sequence shown here is derived from an EMBL/GenBank/DDBJ whole genome shotgun (WGS) entry which is preliminary data.</text>
</comment>
<dbReference type="EMBL" id="JACHMP010000001">
    <property type="protein sequence ID" value="MBB5822283.1"/>
    <property type="molecule type" value="Genomic_DNA"/>
</dbReference>
<name>A0A7W9MJ74_9ACTN</name>
<gene>
    <name evidence="2" type="ORF">F4562_005345</name>
</gene>
<dbReference type="CDD" id="cd05829">
    <property type="entry name" value="Sortase_F"/>
    <property type="match status" value="1"/>
</dbReference>